<dbReference type="STRING" id="1620412.VE98_C0001G0415"/>
<protein>
    <submittedName>
        <fullName evidence="2">Uncharacterized protein</fullName>
    </submittedName>
</protein>
<sequence>MTTKPQLGERPISPRARGWFMVGNSVLLLLFVWNGWQMYQAYAAARLALTSPILSDNPDQFAQQIIANRPSLWAWLIMLVSIGITVYLLLSWWIPRFKKWRFLPLANSLWLGGWGLYILLWIVVVVIVVTNLLRFT</sequence>
<evidence type="ECO:0000313" key="2">
    <source>
        <dbReference type="EMBL" id="AKM84869.1"/>
    </source>
</evidence>
<keyword evidence="1" id="KW-0812">Transmembrane</keyword>
<organism evidence="2 3">
    <name type="scientific">candidate division Kazan bacterium GW2011_GWA1_50_15</name>
    <dbReference type="NCBI Taxonomy" id="1620412"/>
    <lineage>
        <taxon>Bacteria</taxon>
        <taxon>Bacteria division Kazan-3B-28</taxon>
    </lineage>
</organism>
<dbReference type="EMBL" id="CP011216">
    <property type="protein sequence ID" value="AKM84869.1"/>
    <property type="molecule type" value="Genomic_DNA"/>
</dbReference>
<accession>A0A0G4BAG3</accession>
<evidence type="ECO:0000256" key="1">
    <source>
        <dbReference type="SAM" id="Phobius"/>
    </source>
</evidence>
<feature type="transmembrane region" description="Helical" evidence="1">
    <location>
        <begin position="72"/>
        <end position="94"/>
    </location>
</feature>
<dbReference type="AlphaFoldDB" id="A0A0G4BAG3"/>
<proteinExistence type="predicted"/>
<dbReference type="Proteomes" id="UP000035659">
    <property type="component" value="Chromosome"/>
</dbReference>
<feature type="transmembrane region" description="Helical" evidence="1">
    <location>
        <begin position="18"/>
        <end position="36"/>
    </location>
</feature>
<name>A0A0G4BAG3_UNCK3</name>
<feature type="transmembrane region" description="Helical" evidence="1">
    <location>
        <begin position="114"/>
        <end position="133"/>
    </location>
</feature>
<keyword evidence="1" id="KW-0472">Membrane</keyword>
<reference evidence="2 3" key="1">
    <citation type="journal article" date="2015" name="Nature">
        <title>rRNA introns, odd ribosomes, and small enigmatic genomes across a large radiation of phyla.</title>
        <authorList>
            <person name="Brown C.T."/>
            <person name="Hug L.A."/>
            <person name="Thomas B.C."/>
            <person name="Sharon I."/>
            <person name="Castelle C.J."/>
            <person name="Singh A."/>
            <person name="Wilkins M.J."/>
            <person name="Williams K.H."/>
            <person name="Banfield J.F."/>
        </authorList>
    </citation>
    <scope>NUCLEOTIDE SEQUENCE [LARGE SCALE GENOMIC DNA]</scope>
</reference>
<gene>
    <name evidence="2" type="ORF">VE98_C0001G0415</name>
</gene>
<keyword evidence="1" id="KW-1133">Transmembrane helix</keyword>
<evidence type="ECO:0000313" key="3">
    <source>
        <dbReference type="Proteomes" id="UP000035659"/>
    </source>
</evidence>
<dbReference type="KEGG" id="bgw:VE98_C0001G0415"/>